<dbReference type="Pfam" id="PF10677">
    <property type="entry name" value="DUF2490"/>
    <property type="match status" value="1"/>
</dbReference>
<feature type="chain" id="PRO_5046443431" evidence="1">
    <location>
        <begin position="20"/>
        <end position="216"/>
    </location>
</feature>
<protein>
    <submittedName>
        <fullName evidence="2">DUF2490 domain-containing protein</fullName>
    </submittedName>
</protein>
<organism evidence="2 3">
    <name type="scientific">Sphingomonas hominis</name>
    <dbReference type="NCBI Taxonomy" id="2741495"/>
    <lineage>
        <taxon>Bacteria</taxon>
        <taxon>Pseudomonadati</taxon>
        <taxon>Pseudomonadota</taxon>
        <taxon>Alphaproteobacteria</taxon>
        <taxon>Sphingomonadales</taxon>
        <taxon>Sphingomonadaceae</taxon>
        <taxon>Sphingomonas</taxon>
    </lineage>
</organism>
<keyword evidence="1" id="KW-0732">Signal</keyword>
<evidence type="ECO:0000313" key="3">
    <source>
        <dbReference type="Proteomes" id="UP000621447"/>
    </source>
</evidence>
<name>A0ABX2JHL8_9SPHN</name>
<dbReference type="EMBL" id="JABULH010000001">
    <property type="protein sequence ID" value="NTS63914.1"/>
    <property type="molecule type" value="Genomic_DNA"/>
</dbReference>
<dbReference type="RefSeq" id="WP_174192000.1">
    <property type="nucleotide sequence ID" value="NZ_JABULH010000001.1"/>
</dbReference>
<dbReference type="Proteomes" id="UP000621447">
    <property type="component" value="Unassembled WGS sequence"/>
</dbReference>
<evidence type="ECO:0000256" key="1">
    <source>
        <dbReference type="SAM" id="SignalP"/>
    </source>
</evidence>
<reference evidence="2 3" key="1">
    <citation type="submission" date="2020-06" db="EMBL/GenBank/DDBJ databases">
        <title>Sphingomonas hominis sp. nov., a member of the Sphingomonas, isolated from the hair of a 22-year-old girl.</title>
        <authorList>
            <person name="Zhang D.-F."/>
            <person name="Cui X.-W."/>
        </authorList>
    </citation>
    <scope>NUCLEOTIDE SEQUENCE [LARGE SCALE GENOMIC DNA]</scope>
    <source>
        <strain evidence="2 3">HHU CXW</strain>
    </source>
</reference>
<sequence length="216" mass="24112">MAAAGGLLLAALAATPAFARGVQAWSQLQLTGRVADGWSLASDISGRSATDNRERQLLVRLQAGRALSDKATIWLGYVRAETFNHDRRNGFEQRATGQLDWRAGALGPFDLTLRARAEARFFRNSGNMAWRLRQQVRLTLPISDMVEISGAAEPFVTINRNSDAPRTLDQLRLTATLSTELTDQATLNVAYYNEHVFRPERTYVNHIIPVTLAWRF</sequence>
<evidence type="ECO:0000313" key="2">
    <source>
        <dbReference type="EMBL" id="NTS63914.1"/>
    </source>
</evidence>
<keyword evidence="3" id="KW-1185">Reference proteome</keyword>
<accession>A0ABX2JHL8</accession>
<proteinExistence type="predicted"/>
<comment type="caution">
    <text evidence="2">The sequence shown here is derived from an EMBL/GenBank/DDBJ whole genome shotgun (WGS) entry which is preliminary data.</text>
</comment>
<gene>
    <name evidence="2" type="ORF">HRV97_01900</name>
</gene>
<feature type="signal peptide" evidence="1">
    <location>
        <begin position="1"/>
        <end position="19"/>
    </location>
</feature>
<dbReference type="InterPro" id="IPR019619">
    <property type="entry name" value="DUF2490"/>
</dbReference>